<dbReference type="EMBL" id="CM056810">
    <property type="protein sequence ID" value="KAJ8644076.1"/>
    <property type="molecule type" value="Genomic_DNA"/>
</dbReference>
<evidence type="ECO:0000313" key="2">
    <source>
        <dbReference type="Proteomes" id="UP001234297"/>
    </source>
</evidence>
<gene>
    <name evidence="1" type="ORF">MRB53_005824</name>
</gene>
<evidence type="ECO:0000313" key="1">
    <source>
        <dbReference type="EMBL" id="KAJ8644076.1"/>
    </source>
</evidence>
<comment type="caution">
    <text evidence="1">The sequence shown here is derived from an EMBL/GenBank/DDBJ whole genome shotgun (WGS) entry which is preliminary data.</text>
</comment>
<dbReference type="Proteomes" id="UP001234297">
    <property type="component" value="Chromosome 2"/>
</dbReference>
<name>A0ACC2MFB4_PERAE</name>
<accession>A0ACC2MFB4</accession>
<reference evidence="1 2" key="1">
    <citation type="journal article" date="2022" name="Hortic Res">
        <title>A haplotype resolved chromosomal level avocado genome allows analysis of novel avocado genes.</title>
        <authorList>
            <person name="Nath O."/>
            <person name="Fletcher S.J."/>
            <person name="Hayward A."/>
            <person name="Shaw L.M."/>
            <person name="Masouleh A.K."/>
            <person name="Furtado A."/>
            <person name="Henry R.J."/>
            <person name="Mitter N."/>
        </authorList>
    </citation>
    <scope>NUCLEOTIDE SEQUENCE [LARGE SCALE GENOMIC DNA]</scope>
    <source>
        <strain evidence="2">cv. Hass</strain>
    </source>
</reference>
<keyword evidence="2" id="KW-1185">Reference proteome</keyword>
<proteinExistence type="predicted"/>
<sequence>MIHERNHMEGYTIRNFRFDVALVTCLRTSEISINFLKTYVENLKTLGRGNKIWVIARGQQVQAFEDKCALGVGKLRDQSSPHADKEAVHNMSKASDLIINDQRKLRWNTVC</sequence>
<protein>
    <submittedName>
        <fullName evidence="1">Uncharacterized protein</fullName>
    </submittedName>
</protein>
<organism evidence="1 2">
    <name type="scientific">Persea americana</name>
    <name type="common">Avocado</name>
    <dbReference type="NCBI Taxonomy" id="3435"/>
    <lineage>
        <taxon>Eukaryota</taxon>
        <taxon>Viridiplantae</taxon>
        <taxon>Streptophyta</taxon>
        <taxon>Embryophyta</taxon>
        <taxon>Tracheophyta</taxon>
        <taxon>Spermatophyta</taxon>
        <taxon>Magnoliopsida</taxon>
        <taxon>Magnoliidae</taxon>
        <taxon>Laurales</taxon>
        <taxon>Lauraceae</taxon>
        <taxon>Persea</taxon>
    </lineage>
</organism>